<evidence type="ECO:0000313" key="2">
    <source>
        <dbReference type="Proteomes" id="UP000289738"/>
    </source>
</evidence>
<dbReference type="Proteomes" id="UP000289738">
    <property type="component" value="Chromosome B05"/>
</dbReference>
<keyword evidence="2" id="KW-1185">Reference proteome</keyword>
<sequence length="71" mass="8823">MKKIQHKLKRYKRHEKIEQYMSHVVWNSFTKDAFNENWNDFLIKYGVGDNKWLSIRTMRNTQKSESMYAFF</sequence>
<name>A0A444Z1T1_ARAHY</name>
<evidence type="ECO:0000313" key="1">
    <source>
        <dbReference type="EMBL" id="RYR08153.1"/>
    </source>
</evidence>
<reference evidence="1 2" key="1">
    <citation type="submission" date="2019-01" db="EMBL/GenBank/DDBJ databases">
        <title>Sequencing of cultivated peanut Arachis hypogaea provides insights into genome evolution and oil improvement.</title>
        <authorList>
            <person name="Chen X."/>
        </authorList>
    </citation>
    <scope>NUCLEOTIDE SEQUENCE [LARGE SCALE GENOMIC DNA]</scope>
    <source>
        <strain evidence="2">cv. Fuhuasheng</strain>
        <tissue evidence="1">Leaves</tissue>
    </source>
</reference>
<accession>A0A444Z1T1</accession>
<protein>
    <recommendedName>
        <fullName evidence="3">Protein FAR1-RELATED SEQUENCE</fullName>
    </recommendedName>
</protein>
<gene>
    <name evidence="1" type="ORF">Ahy_B05g075710</name>
</gene>
<proteinExistence type="predicted"/>
<dbReference type="EMBL" id="SDMP01000015">
    <property type="protein sequence ID" value="RYR08153.1"/>
    <property type="molecule type" value="Genomic_DNA"/>
</dbReference>
<evidence type="ECO:0008006" key="3">
    <source>
        <dbReference type="Google" id="ProtNLM"/>
    </source>
</evidence>
<organism evidence="1 2">
    <name type="scientific">Arachis hypogaea</name>
    <name type="common">Peanut</name>
    <dbReference type="NCBI Taxonomy" id="3818"/>
    <lineage>
        <taxon>Eukaryota</taxon>
        <taxon>Viridiplantae</taxon>
        <taxon>Streptophyta</taxon>
        <taxon>Embryophyta</taxon>
        <taxon>Tracheophyta</taxon>
        <taxon>Spermatophyta</taxon>
        <taxon>Magnoliopsida</taxon>
        <taxon>eudicotyledons</taxon>
        <taxon>Gunneridae</taxon>
        <taxon>Pentapetalae</taxon>
        <taxon>rosids</taxon>
        <taxon>fabids</taxon>
        <taxon>Fabales</taxon>
        <taxon>Fabaceae</taxon>
        <taxon>Papilionoideae</taxon>
        <taxon>50 kb inversion clade</taxon>
        <taxon>dalbergioids sensu lato</taxon>
        <taxon>Dalbergieae</taxon>
        <taxon>Pterocarpus clade</taxon>
        <taxon>Arachis</taxon>
    </lineage>
</organism>
<comment type="caution">
    <text evidence="1">The sequence shown here is derived from an EMBL/GenBank/DDBJ whole genome shotgun (WGS) entry which is preliminary data.</text>
</comment>
<dbReference type="AlphaFoldDB" id="A0A444Z1T1"/>